<feature type="domain" description="MobA-like NTP transferase" evidence="9">
    <location>
        <begin position="5"/>
        <end position="127"/>
    </location>
</feature>
<sequence length="249" mass="27301">MNTRVLILAGGKGSRMGAAVPKAMVPVDGIPIIDRILSAVNESGVDTRPAVVMGHDLEILQSYVGDRAEPVIQHEQRGTGHAVMVAQDALHPADQVVVFYGDHPLYKAQTICALVENHQKNDAVITMTTVTLPDYDDWRAVYAQYGRILRNDSGAVRTIREHALCTDEERACTEVNNGLYCFDAEWLWENIHRLSDANAKREFLLTDLIALAVDQGRGVETSPCPMEEGIGVNTPEEVLLAEQVARNGS</sequence>
<name>A0A1F7TXL7_9BACT</name>
<proteinExistence type="inferred from homology"/>
<gene>
    <name evidence="10" type="ORF">A3C17_02135</name>
</gene>
<evidence type="ECO:0000256" key="6">
    <source>
        <dbReference type="ARBA" id="ARBA00048247"/>
    </source>
</evidence>
<dbReference type="STRING" id="1802389.A3C17_02135"/>
<dbReference type="EMBL" id="MGDX01000026">
    <property type="protein sequence ID" value="OGL70712.1"/>
    <property type="molecule type" value="Genomic_DNA"/>
</dbReference>
<keyword evidence="5" id="KW-0012">Acyltransferase</keyword>
<comment type="catalytic activity">
    <reaction evidence="7">
        <text>N-acetyl-alpha-D-glucosamine 1-phosphate + UTP + H(+) = UDP-N-acetyl-alpha-D-glucosamine + diphosphate</text>
        <dbReference type="Rhea" id="RHEA:13509"/>
        <dbReference type="ChEBI" id="CHEBI:15378"/>
        <dbReference type="ChEBI" id="CHEBI:33019"/>
        <dbReference type="ChEBI" id="CHEBI:46398"/>
        <dbReference type="ChEBI" id="CHEBI:57705"/>
        <dbReference type="ChEBI" id="CHEBI:57776"/>
        <dbReference type="EC" id="2.7.7.23"/>
    </reaction>
</comment>
<comment type="similarity">
    <text evidence="1">In the C-terminal section; belongs to the transferase hexapeptide repeat family.</text>
</comment>
<dbReference type="InterPro" id="IPR050065">
    <property type="entry name" value="GlmU-like"/>
</dbReference>
<comment type="similarity">
    <text evidence="2">In the N-terminal section; belongs to the N-acetylglucosamine-1-phosphate uridyltransferase family.</text>
</comment>
<evidence type="ECO:0000313" key="10">
    <source>
        <dbReference type="EMBL" id="OGL70712.1"/>
    </source>
</evidence>
<protein>
    <recommendedName>
        <fullName evidence="9">MobA-like NTP transferase domain-containing protein</fullName>
    </recommendedName>
</protein>
<comment type="catalytic activity">
    <reaction evidence="6">
        <text>alpha-D-glucosamine 1-phosphate + acetyl-CoA = N-acetyl-alpha-D-glucosamine 1-phosphate + CoA + H(+)</text>
        <dbReference type="Rhea" id="RHEA:13725"/>
        <dbReference type="ChEBI" id="CHEBI:15378"/>
        <dbReference type="ChEBI" id="CHEBI:57287"/>
        <dbReference type="ChEBI" id="CHEBI:57288"/>
        <dbReference type="ChEBI" id="CHEBI:57776"/>
        <dbReference type="ChEBI" id="CHEBI:58516"/>
        <dbReference type="EC" id="2.3.1.157"/>
    </reaction>
</comment>
<comment type="function">
    <text evidence="8">Catalyzes the last two sequential reactions in the de novo biosynthetic pathway for UDP-N-acetylglucosamine (UDP-GlcNAc). The C-terminal domain catalyzes the transfer of acetyl group from acetyl coenzyme A to glucosamine-1-phosphate (GlcN-1-P) to produce N-acetylglucosamine-1-phosphate (GlcNAc-1-P), which is converted into UDP-GlcNAc by the transfer of uridine 5-monophosphate (from uridine 5-triphosphate), a reaction catalyzed by the N-terminal domain.</text>
</comment>
<dbReference type="AlphaFoldDB" id="A0A1F7TXL7"/>
<dbReference type="PANTHER" id="PTHR43584">
    <property type="entry name" value="NUCLEOTIDYL TRANSFERASE"/>
    <property type="match status" value="1"/>
</dbReference>
<evidence type="ECO:0000256" key="8">
    <source>
        <dbReference type="ARBA" id="ARBA00049628"/>
    </source>
</evidence>
<dbReference type="InterPro" id="IPR029044">
    <property type="entry name" value="Nucleotide-diphossugar_trans"/>
</dbReference>
<keyword evidence="4" id="KW-0548">Nucleotidyltransferase</keyword>
<organism evidence="10 11">
    <name type="scientific">Candidatus Uhrbacteria bacterium RIFCSPHIGHO2_02_FULL_53_13</name>
    <dbReference type="NCBI Taxonomy" id="1802389"/>
    <lineage>
        <taxon>Bacteria</taxon>
        <taxon>Candidatus Uhriibacteriota</taxon>
    </lineage>
</organism>
<evidence type="ECO:0000256" key="2">
    <source>
        <dbReference type="ARBA" id="ARBA00007947"/>
    </source>
</evidence>
<dbReference type="Gene3D" id="3.90.550.10">
    <property type="entry name" value="Spore Coat Polysaccharide Biosynthesis Protein SpsA, Chain A"/>
    <property type="match status" value="1"/>
</dbReference>
<dbReference type="Proteomes" id="UP000177097">
    <property type="component" value="Unassembled WGS sequence"/>
</dbReference>
<evidence type="ECO:0000256" key="7">
    <source>
        <dbReference type="ARBA" id="ARBA00048493"/>
    </source>
</evidence>
<dbReference type="GO" id="GO:0019134">
    <property type="term" value="F:glucosamine-1-phosphate N-acetyltransferase activity"/>
    <property type="evidence" value="ECO:0007669"/>
    <property type="project" value="UniProtKB-EC"/>
</dbReference>
<dbReference type="GO" id="GO:0003977">
    <property type="term" value="F:UDP-N-acetylglucosamine diphosphorylase activity"/>
    <property type="evidence" value="ECO:0007669"/>
    <property type="project" value="UniProtKB-EC"/>
</dbReference>
<evidence type="ECO:0000256" key="3">
    <source>
        <dbReference type="ARBA" id="ARBA00022679"/>
    </source>
</evidence>
<dbReference type="InterPro" id="IPR025877">
    <property type="entry name" value="MobA-like_NTP_Trfase"/>
</dbReference>
<evidence type="ECO:0000259" key="9">
    <source>
        <dbReference type="Pfam" id="PF12804"/>
    </source>
</evidence>
<evidence type="ECO:0000313" key="11">
    <source>
        <dbReference type="Proteomes" id="UP000177097"/>
    </source>
</evidence>
<comment type="caution">
    <text evidence="10">The sequence shown here is derived from an EMBL/GenBank/DDBJ whole genome shotgun (WGS) entry which is preliminary data.</text>
</comment>
<evidence type="ECO:0000256" key="1">
    <source>
        <dbReference type="ARBA" id="ARBA00007707"/>
    </source>
</evidence>
<keyword evidence="3" id="KW-0808">Transferase</keyword>
<evidence type="ECO:0000256" key="5">
    <source>
        <dbReference type="ARBA" id="ARBA00023315"/>
    </source>
</evidence>
<dbReference type="Pfam" id="PF12804">
    <property type="entry name" value="NTP_transf_3"/>
    <property type="match status" value="1"/>
</dbReference>
<dbReference type="PANTHER" id="PTHR43584:SF3">
    <property type="entry name" value="BIFUNCTIONAL PROTEIN GLMU"/>
    <property type="match status" value="1"/>
</dbReference>
<dbReference type="SUPFAM" id="SSF53448">
    <property type="entry name" value="Nucleotide-diphospho-sugar transferases"/>
    <property type="match status" value="1"/>
</dbReference>
<evidence type="ECO:0000256" key="4">
    <source>
        <dbReference type="ARBA" id="ARBA00022695"/>
    </source>
</evidence>
<accession>A0A1F7TXL7</accession>
<reference evidence="10 11" key="1">
    <citation type="journal article" date="2016" name="Nat. Commun.">
        <title>Thousands of microbial genomes shed light on interconnected biogeochemical processes in an aquifer system.</title>
        <authorList>
            <person name="Anantharaman K."/>
            <person name="Brown C.T."/>
            <person name="Hug L.A."/>
            <person name="Sharon I."/>
            <person name="Castelle C.J."/>
            <person name="Probst A.J."/>
            <person name="Thomas B.C."/>
            <person name="Singh A."/>
            <person name="Wilkins M.J."/>
            <person name="Karaoz U."/>
            <person name="Brodie E.L."/>
            <person name="Williams K.H."/>
            <person name="Hubbard S.S."/>
            <person name="Banfield J.F."/>
        </authorList>
    </citation>
    <scope>NUCLEOTIDE SEQUENCE [LARGE SCALE GENOMIC DNA]</scope>
</reference>